<protein>
    <submittedName>
        <fullName evidence="2">Uncharacterized protein</fullName>
    </submittedName>
</protein>
<sequence length="69" mass="7639">MRSRTPGGRGQAGPRLHANPIVPPQRIGAGGLDVTEAGPVNGRELVDGWREMEWKQSYTSRNQRICRRG</sequence>
<dbReference type="EMBL" id="JAINUG010000149">
    <property type="protein sequence ID" value="KAJ8392058.1"/>
    <property type="molecule type" value="Genomic_DNA"/>
</dbReference>
<keyword evidence="3" id="KW-1185">Reference proteome</keyword>
<evidence type="ECO:0000256" key="1">
    <source>
        <dbReference type="SAM" id="MobiDB-lite"/>
    </source>
</evidence>
<proteinExistence type="predicted"/>
<name>A0AAD7RXM5_9TELE</name>
<dbReference type="AlphaFoldDB" id="A0AAD7RXM5"/>
<feature type="region of interest" description="Disordered" evidence="1">
    <location>
        <begin position="1"/>
        <end position="35"/>
    </location>
</feature>
<comment type="caution">
    <text evidence="2">The sequence shown here is derived from an EMBL/GenBank/DDBJ whole genome shotgun (WGS) entry which is preliminary data.</text>
</comment>
<gene>
    <name evidence="2" type="ORF">AAFF_G00078640</name>
</gene>
<organism evidence="2 3">
    <name type="scientific">Aldrovandia affinis</name>
    <dbReference type="NCBI Taxonomy" id="143900"/>
    <lineage>
        <taxon>Eukaryota</taxon>
        <taxon>Metazoa</taxon>
        <taxon>Chordata</taxon>
        <taxon>Craniata</taxon>
        <taxon>Vertebrata</taxon>
        <taxon>Euteleostomi</taxon>
        <taxon>Actinopterygii</taxon>
        <taxon>Neopterygii</taxon>
        <taxon>Teleostei</taxon>
        <taxon>Notacanthiformes</taxon>
        <taxon>Halosauridae</taxon>
        <taxon>Aldrovandia</taxon>
    </lineage>
</organism>
<reference evidence="2" key="1">
    <citation type="journal article" date="2023" name="Science">
        <title>Genome structures resolve the early diversification of teleost fishes.</title>
        <authorList>
            <person name="Parey E."/>
            <person name="Louis A."/>
            <person name="Montfort J."/>
            <person name="Bouchez O."/>
            <person name="Roques C."/>
            <person name="Iampietro C."/>
            <person name="Lluch J."/>
            <person name="Castinel A."/>
            <person name="Donnadieu C."/>
            <person name="Desvignes T."/>
            <person name="Floi Bucao C."/>
            <person name="Jouanno E."/>
            <person name="Wen M."/>
            <person name="Mejri S."/>
            <person name="Dirks R."/>
            <person name="Jansen H."/>
            <person name="Henkel C."/>
            <person name="Chen W.J."/>
            <person name="Zahm M."/>
            <person name="Cabau C."/>
            <person name="Klopp C."/>
            <person name="Thompson A.W."/>
            <person name="Robinson-Rechavi M."/>
            <person name="Braasch I."/>
            <person name="Lecointre G."/>
            <person name="Bobe J."/>
            <person name="Postlethwait J.H."/>
            <person name="Berthelot C."/>
            <person name="Roest Crollius H."/>
            <person name="Guiguen Y."/>
        </authorList>
    </citation>
    <scope>NUCLEOTIDE SEQUENCE</scope>
    <source>
        <strain evidence="2">NC1722</strain>
    </source>
</reference>
<accession>A0AAD7RXM5</accession>
<dbReference type="Proteomes" id="UP001221898">
    <property type="component" value="Unassembled WGS sequence"/>
</dbReference>
<evidence type="ECO:0000313" key="3">
    <source>
        <dbReference type="Proteomes" id="UP001221898"/>
    </source>
</evidence>
<evidence type="ECO:0000313" key="2">
    <source>
        <dbReference type="EMBL" id="KAJ8392058.1"/>
    </source>
</evidence>